<keyword evidence="8" id="KW-0325">Glycoprotein</keyword>
<dbReference type="KEGG" id="hro:HELRODRAFT_71159"/>
<feature type="domain" description="Cadherin" evidence="10">
    <location>
        <begin position="201"/>
        <end position="308"/>
    </location>
</feature>
<dbReference type="GO" id="GO:0007156">
    <property type="term" value="P:homophilic cell adhesion via plasma membrane adhesion molecules"/>
    <property type="evidence" value="ECO:0007669"/>
    <property type="project" value="InterPro"/>
</dbReference>
<dbReference type="FunFam" id="2.60.40.60:FF:000002">
    <property type="entry name" value="Protocadherin alpha 2"/>
    <property type="match status" value="1"/>
</dbReference>
<keyword evidence="2" id="KW-0812">Transmembrane</keyword>
<comment type="subcellular location">
    <subcellularLocation>
        <location evidence="1">Membrane</location>
        <topology evidence="1">Single-pass membrane protein</topology>
    </subcellularLocation>
</comment>
<proteinExistence type="predicted"/>
<evidence type="ECO:0000256" key="7">
    <source>
        <dbReference type="ARBA" id="ARBA00023136"/>
    </source>
</evidence>
<reference evidence="11 13" key="2">
    <citation type="journal article" date="2013" name="Nature">
        <title>Insights into bilaterian evolution from three spiralian genomes.</title>
        <authorList>
            <person name="Simakov O."/>
            <person name="Marletaz F."/>
            <person name="Cho S.J."/>
            <person name="Edsinger-Gonzales E."/>
            <person name="Havlak P."/>
            <person name="Hellsten U."/>
            <person name="Kuo D.H."/>
            <person name="Larsson T."/>
            <person name="Lv J."/>
            <person name="Arendt D."/>
            <person name="Savage R."/>
            <person name="Osoegawa K."/>
            <person name="de Jong P."/>
            <person name="Grimwood J."/>
            <person name="Chapman J.A."/>
            <person name="Shapiro H."/>
            <person name="Aerts A."/>
            <person name="Otillar R.P."/>
            <person name="Terry A.Y."/>
            <person name="Boore J.L."/>
            <person name="Grigoriev I.V."/>
            <person name="Lindberg D.R."/>
            <person name="Seaver E.C."/>
            <person name="Weisblat D.A."/>
            <person name="Putnam N.H."/>
            <person name="Rokhsar D.S."/>
        </authorList>
    </citation>
    <scope>NUCLEOTIDE SEQUENCE</scope>
</reference>
<feature type="domain" description="Cadherin" evidence="10">
    <location>
        <begin position="431"/>
        <end position="534"/>
    </location>
</feature>
<keyword evidence="4 9" id="KW-0106">Calcium</keyword>
<dbReference type="GO" id="GO:0005509">
    <property type="term" value="F:calcium ion binding"/>
    <property type="evidence" value="ECO:0007669"/>
    <property type="project" value="UniProtKB-UniRule"/>
</dbReference>
<evidence type="ECO:0000256" key="6">
    <source>
        <dbReference type="ARBA" id="ARBA00022989"/>
    </source>
</evidence>
<dbReference type="HOGENOM" id="CLU_006480_3_2_1"/>
<dbReference type="eggNOG" id="KOG3594">
    <property type="taxonomic scope" value="Eukaryota"/>
</dbReference>
<dbReference type="Pfam" id="PF08266">
    <property type="entry name" value="Cadherin_2"/>
    <property type="match status" value="1"/>
</dbReference>
<dbReference type="RefSeq" id="XP_009031219.1">
    <property type="nucleotide sequence ID" value="XM_009032971.1"/>
</dbReference>
<name>T1G0H2_HELRO</name>
<dbReference type="AlphaFoldDB" id="T1G0H2"/>
<evidence type="ECO:0000313" key="11">
    <source>
        <dbReference type="EMBL" id="ESN90532.1"/>
    </source>
</evidence>
<evidence type="ECO:0000256" key="1">
    <source>
        <dbReference type="ARBA" id="ARBA00004167"/>
    </source>
</evidence>
<evidence type="ECO:0000259" key="10">
    <source>
        <dbReference type="PROSITE" id="PS50268"/>
    </source>
</evidence>
<dbReference type="SUPFAM" id="SSF49313">
    <property type="entry name" value="Cadherin-like"/>
    <property type="match status" value="6"/>
</dbReference>
<evidence type="ECO:0000256" key="9">
    <source>
        <dbReference type="PROSITE-ProRule" id="PRU00043"/>
    </source>
</evidence>
<dbReference type="FunFam" id="2.60.40.60:FF:000020">
    <property type="entry name" value="Dachsous cadherin-related 1b"/>
    <property type="match status" value="1"/>
</dbReference>
<protein>
    <recommendedName>
        <fullName evidence="10">Cadherin domain-containing protein</fullName>
    </recommendedName>
</protein>
<dbReference type="EMBL" id="KB097753">
    <property type="protein sequence ID" value="ESN90532.1"/>
    <property type="molecule type" value="Genomic_DNA"/>
</dbReference>
<keyword evidence="6" id="KW-1133">Transmembrane helix</keyword>
<reference evidence="12" key="3">
    <citation type="submission" date="2015-06" db="UniProtKB">
        <authorList>
            <consortium name="EnsemblMetazoa"/>
        </authorList>
    </citation>
    <scope>IDENTIFICATION</scope>
</reference>
<dbReference type="PROSITE" id="PS00232">
    <property type="entry name" value="CADHERIN_1"/>
    <property type="match status" value="4"/>
</dbReference>
<dbReference type="InterPro" id="IPR050174">
    <property type="entry name" value="Protocadherin/Cadherin-CA"/>
</dbReference>
<dbReference type="InterPro" id="IPR015919">
    <property type="entry name" value="Cadherin-like_sf"/>
</dbReference>
<dbReference type="OMA" id="QYEVCVT"/>
<dbReference type="InterPro" id="IPR020894">
    <property type="entry name" value="Cadherin_CS"/>
</dbReference>
<feature type="domain" description="Cadherin" evidence="10">
    <location>
        <begin position="314"/>
        <end position="430"/>
    </location>
</feature>
<evidence type="ECO:0000256" key="3">
    <source>
        <dbReference type="ARBA" id="ARBA00022737"/>
    </source>
</evidence>
<evidence type="ECO:0000256" key="2">
    <source>
        <dbReference type="ARBA" id="ARBA00022692"/>
    </source>
</evidence>
<dbReference type="GO" id="GO:0007155">
    <property type="term" value="P:cell adhesion"/>
    <property type="evidence" value="ECO:0000318"/>
    <property type="project" value="GO_Central"/>
</dbReference>
<dbReference type="PRINTS" id="PR00205">
    <property type="entry name" value="CADHERIN"/>
</dbReference>
<accession>T1G0H2</accession>
<dbReference type="CTD" id="20214570"/>
<keyword evidence="3" id="KW-0677">Repeat</keyword>
<feature type="domain" description="Cadherin" evidence="10">
    <location>
        <begin position="5"/>
        <end position="91"/>
    </location>
</feature>
<gene>
    <name evidence="12" type="primary">20214570</name>
    <name evidence="11" type="ORF">HELRODRAFT_71159</name>
</gene>
<dbReference type="EMBL" id="AMQM01002275">
    <property type="status" value="NOT_ANNOTATED_CDS"/>
    <property type="molecule type" value="Genomic_DNA"/>
</dbReference>
<evidence type="ECO:0000256" key="4">
    <source>
        <dbReference type="ARBA" id="ARBA00022837"/>
    </source>
</evidence>
<dbReference type="FunCoup" id="T1G0H2">
    <property type="interactions" value="55"/>
</dbReference>
<dbReference type="PANTHER" id="PTHR24028:SF146">
    <property type="entry name" value="CADHERIN 96CB, ISOFORM D-RELATED"/>
    <property type="match status" value="1"/>
</dbReference>
<dbReference type="GO" id="GO:0005886">
    <property type="term" value="C:plasma membrane"/>
    <property type="evidence" value="ECO:0000318"/>
    <property type="project" value="GO_Central"/>
</dbReference>
<dbReference type="InterPro" id="IPR013164">
    <property type="entry name" value="Cadherin_N"/>
</dbReference>
<sequence length="626" mass="70857">MEGSDKQNITFKIIQQSLNSKYPDKIQSDYFRVDERTGYLYSNKVIDRELICSGASQCTITLSMMMILGGHVKTGTVAIEIVDINDNAPQFPHPVFYCNISESAEPNIAKLEIPSAKDADSYQFNIRNFYLEPSSTVFDLHSEEVNGEFNLKLILKTALDREATNQYNFTVHAVDKGEKMGSMKVIVNVLDANDNAPIFEKQEEYFKLVKEDTAVGTVLVKVKAHDLDEGKNGEIVYKFIDHAHKEFENLFKIDNRTGEIILNDTLDFERTQTYRLSVTARDLGPDALLTHTTVVIKVEDVNDNAPRIKLNSIHTNNTAFSVFENKDVVQFVAHVSVTDADSGDNAKTSCYLKEPFDSSLYPRHESKFKLDQLYDADFKLVTSPGVRFDREDIDYYTVTIICRDHGMPPLTSSIEQLVAVIDENDNEPYFTDDQQLLLVYENKPIGTEVGRIKAGDLDAGLNSQIKFSLEGQKEVLELVEIDPSSGFMRTKNLIDRELISKLDLLVVVRDSGSPPRSANLKITIQDVNDNRPQYVYPLYNDTIHISNLSPAGSLVIQLKALDLDYEKNAEMSFFIISGNDDSKFRIDQTTNNLIVARSLENIKHEEIVLTLQVFFLFSFLFSIEMV</sequence>
<organism evidence="12 13">
    <name type="scientific">Helobdella robusta</name>
    <name type="common">Californian leech</name>
    <dbReference type="NCBI Taxonomy" id="6412"/>
    <lineage>
        <taxon>Eukaryota</taxon>
        <taxon>Metazoa</taxon>
        <taxon>Spiralia</taxon>
        <taxon>Lophotrochozoa</taxon>
        <taxon>Annelida</taxon>
        <taxon>Clitellata</taxon>
        <taxon>Hirudinea</taxon>
        <taxon>Rhynchobdellida</taxon>
        <taxon>Glossiphoniidae</taxon>
        <taxon>Helobdella</taxon>
    </lineage>
</organism>
<keyword evidence="7" id="KW-0472">Membrane</keyword>
<dbReference type="PANTHER" id="PTHR24028">
    <property type="entry name" value="CADHERIN-87A"/>
    <property type="match status" value="1"/>
</dbReference>
<dbReference type="GeneID" id="20214570"/>
<dbReference type="Gene3D" id="2.60.40.60">
    <property type="entry name" value="Cadherins"/>
    <property type="match status" value="6"/>
</dbReference>
<evidence type="ECO:0000313" key="12">
    <source>
        <dbReference type="EnsemblMetazoa" id="HelroP71159"/>
    </source>
</evidence>
<dbReference type="PROSITE" id="PS50268">
    <property type="entry name" value="CADHERIN_2"/>
    <property type="match status" value="6"/>
</dbReference>
<keyword evidence="13" id="KW-1185">Reference proteome</keyword>
<dbReference type="EnsemblMetazoa" id="HelroT71159">
    <property type="protein sequence ID" value="HelroP71159"/>
    <property type="gene ID" value="HelroG71159"/>
</dbReference>
<dbReference type="GO" id="GO:0050839">
    <property type="term" value="F:cell adhesion molecule binding"/>
    <property type="evidence" value="ECO:0000318"/>
    <property type="project" value="GO_Central"/>
</dbReference>
<dbReference type="CDD" id="cd11304">
    <property type="entry name" value="Cadherin_repeat"/>
    <property type="match status" value="6"/>
</dbReference>
<dbReference type="FunFam" id="2.60.40.60:FF:000623">
    <property type="entry name" value="Uncharacterized protein"/>
    <property type="match status" value="1"/>
</dbReference>
<feature type="domain" description="Cadherin" evidence="10">
    <location>
        <begin position="92"/>
        <end position="199"/>
    </location>
</feature>
<dbReference type="InterPro" id="IPR002126">
    <property type="entry name" value="Cadherin-like_dom"/>
</dbReference>
<evidence type="ECO:0000313" key="13">
    <source>
        <dbReference type="Proteomes" id="UP000015101"/>
    </source>
</evidence>
<keyword evidence="5" id="KW-0130">Cell adhesion</keyword>
<dbReference type="InParanoid" id="T1G0H2"/>
<feature type="domain" description="Cadherin" evidence="10">
    <location>
        <begin position="545"/>
        <end position="613"/>
    </location>
</feature>
<dbReference type="OrthoDB" id="6252479at2759"/>
<dbReference type="Proteomes" id="UP000015101">
    <property type="component" value="Unassembled WGS sequence"/>
</dbReference>
<evidence type="ECO:0000256" key="8">
    <source>
        <dbReference type="ARBA" id="ARBA00023180"/>
    </source>
</evidence>
<evidence type="ECO:0000256" key="5">
    <source>
        <dbReference type="ARBA" id="ARBA00022889"/>
    </source>
</evidence>
<dbReference type="Pfam" id="PF00028">
    <property type="entry name" value="Cadherin"/>
    <property type="match status" value="4"/>
</dbReference>
<dbReference type="SMART" id="SM00112">
    <property type="entry name" value="CA"/>
    <property type="match status" value="5"/>
</dbReference>
<reference evidence="13" key="1">
    <citation type="submission" date="2012-12" db="EMBL/GenBank/DDBJ databases">
        <authorList>
            <person name="Hellsten U."/>
            <person name="Grimwood J."/>
            <person name="Chapman J.A."/>
            <person name="Shapiro H."/>
            <person name="Aerts A."/>
            <person name="Otillar R.P."/>
            <person name="Terry A.Y."/>
            <person name="Boore J.L."/>
            <person name="Simakov O."/>
            <person name="Marletaz F."/>
            <person name="Cho S.-J."/>
            <person name="Edsinger-Gonzales E."/>
            <person name="Havlak P."/>
            <person name="Kuo D.-H."/>
            <person name="Larsson T."/>
            <person name="Lv J."/>
            <person name="Arendt D."/>
            <person name="Savage R."/>
            <person name="Osoegawa K."/>
            <person name="de Jong P."/>
            <person name="Lindberg D.R."/>
            <person name="Seaver E.C."/>
            <person name="Weisblat D.A."/>
            <person name="Putnam N.H."/>
            <person name="Grigoriev I.V."/>
            <person name="Rokhsar D.S."/>
        </authorList>
    </citation>
    <scope>NUCLEOTIDE SEQUENCE</scope>
</reference>
<dbReference type="FunFam" id="2.60.40.60:FF:000369">
    <property type="entry name" value="putative protocadherin beta-18"/>
    <property type="match status" value="1"/>
</dbReference>